<reference evidence="7 8" key="1">
    <citation type="journal article" date="2018" name="PLoS Genet.">
        <title>Population sequencing reveals clonal diversity and ancestral inbreeding in the grapevine cultivar Chardonnay.</title>
        <authorList>
            <person name="Roach M.J."/>
            <person name="Johnson D.L."/>
            <person name="Bohlmann J."/>
            <person name="van Vuuren H.J."/>
            <person name="Jones S.J."/>
            <person name="Pretorius I.S."/>
            <person name="Schmidt S.A."/>
            <person name="Borneman A.R."/>
        </authorList>
    </citation>
    <scope>NUCLEOTIDE SEQUENCE [LARGE SCALE GENOMIC DNA]</scope>
    <source>
        <strain evidence="8">cv. Chardonnay</strain>
        <tissue evidence="7">Leaf</tissue>
    </source>
</reference>
<dbReference type="GO" id="GO:0004497">
    <property type="term" value="F:monooxygenase activity"/>
    <property type="evidence" value="ECO:0007669"/>
    <property type="project" value="UniProtKB-KW"/>
</dbReference>
<dbReference type="InterPro" id="IPR050196">
    <property type="entry name" value="Cytochrome_P450_Monoox"/>
</dbReference>
<dbReference type="InterPro" id="IPR017972">
    <property type="entry name" value="Cyt_P450_CS"/>
</dbReference>
<keyword evidence="5" id="KW-0560">Oxidoreductase</keyword>
<evidence type="ECO:0000313" key="7">
    <source>
        <dbReference type="EMBL" id="RVW15135.1"/>
    </source>
</evidence>
<comment type="similarity">
    <text evidence="1 5">Belongs to the cytochrome P450 family.</text>
</comment>
<feature type="region of interest" description="Disordered" evidence="6">
    <location>
        <begin position="525"/>
        <end position="545"/>
    </location>
</feature>
<dbReference type="Proteomes" id="UP000288805">
    <property type="component" value="Unassembled WGS sequence"/>
</dbReference>
<sequence>MGDFGDIKDLDALKVIMEEMMASKGNTIPSDRAFVKGFRLTGGPSWGKIGIWFLIFSLLTVLSVFCEEIEIHDLLSLVRNFLRFSFGELVGIFRLGWIECVGKDRGYPGSWKCLLEEQNPIGTKEKGIVGCRIKWHMAFSIMGATLFGDAFLAWSKASVYEELLMMIAKDACFWASYGVTPFWKQGFWRYQRLCMKLKSLTQDGIEQCRQNYKLFSHMDKNSNSEISNPETKNAPEAPFSSGILMPDNLSSQECNGHVNAREEPCGNIMRVMFHGCLTTAGLIGNILARLATHPEIQDKLLGFLSPELGVGLNVVLTRIAGKENGNRLGSSGKGLGMVCGGFRAQVPVGTSGIYSEIIMSRKGAQKQKQQNVDKMLVLLATVYESARLMPAGPLLQRCSLKHDLNLKTGLTIPAGAILVVPVQLKLKAGGRCWGGRGALAPPLGTVEDLVDPDQDSCILDDPNHNAAFLPFGSGTRACVGQKFVILGVAALFASLLRTLRGVKYQSLPLMRVQRDNLMLRSKIRLQPGSEDDPKPTLNDCSSAPS</sequence>
<protein>
    <submittedName>
        <fullName evidence="7">Uncharacterized protein</fullName>
    </submittedName>
</protein>
<dbReference type="Gene3D" id="1.10.630.10">
    <property type="entry name" value="Cytochrome P450"/>
    <property type="match status" value="1"/>
</dbReference>
<dbReference type="GO" id="GO:0005506">
    <property type="term" value="F:iron ion binding"/>
    <property type="evidence" value="ECO:0007669"/>
    <property type="project" value="InterPro"/>
</dbReference>
<dbReference type="InterPro" id="IPR002403">
    <property type="entry name" value="Cyt_P450_E_grp-IV"/>
</dbReference>
<evidence type="ECO:0000256" key="1">
    <source>
        <dbReference type="ARBA" id="ARBA00010617"/>
    </source>
</evidence>
<dbReference type="PRINTS" id="PR00385">
    <property type="entry name" value="P450"/>
</dbReference>
<proteinExistence type="inferred from homology"/>
<dbReference type="PROSITE" id="PS00086">
    <property type="entry name" value="CYTOCHROME_P450"/>
    <property type="match status" value="1"/>
</dbReference>
<dbReference type="InterPro" id="IPR001128">
    <property type="entry name" value="Cyt_P450"/>
</dbReference>
<dbReference type="CDD" id="cd00302">
    <property type="entry name" value="cytochrome_P450"/>
    <property type="match status" value="1"/>
</dbReference>
<comment type="cofactor">
    <cofactor evidence="4">
        <name>heme</name>
        <dbReference type="ChEBI" id="CHEBI:30413"/>
    </cofactor>
</comment>
<evidence type="ECO:0000256" key="3">
    <source>
        <dbReference type="ARBA" id="ARBA00023004"/>
    </source>
</evidence>
<evidence type="ECO:0000256" key="4">
    <source>
        <dbReference type="PIRSR" id="PIRSR602403-1"/>
    </source>
</evidence>
<dbReference type="PRINTS" id="PR00465">
    <property type="entry name" value="EP450IV"/>
</dbReference>
<dbReference type="GO" id="GO:0016705">
    <property type="term" value="F:oxidoreductase activity, acting on paired donors, with incorporation or reduction of molecular oxygen"/>
    <property type="evidence" value="ECO:0007669"/>
    <property type="project" value="InterPro"/>
</dbReference>
<dbReference type="PANTHER" id="PTHR24291:SF185">
    <property type="entry name" value="PREMNASPIRODIENE OXYGENASE-LIKE"/>
    <property type="match status" value="1"/>
</dbReference>
<accession>A0A438BVX0</accession>
<evidence type="ECO:0000313" key="8">
    <source>
        <dbReference type="Proteomes" id="UP000288805"/>
    </source>
</evidence>
<keyword evidence="4 5" id="KW-0349">Heme</keyword>
<evidence type="ECO:0000256" key="6">
    <source>
        <dbReference type="SAM" id="MobiDB-lite"/>
    </source>
</evidence>
<evidence type="ECO:0000256" key="2">
    <source>
        <dbReference type="ARBA" id="ARBA00022723"/>
    </source>
</evidence>
<dbReference type="AlphaFoldDB" id="A0A438BVX0"/>
<dbReference type="EMBL" id="QGNW01002605">
    <property type="protein sequence ID" value="RVW15135.1"/>
    <property type="molecule type" value="Genomic_DNA"/>
</dbReference>
<dbReference type="PANTHER" id="PTHR24291">
    <property type="entry name" value="CYTOCHROME P450 FAMILY 4"/>
    <property type="match status" value="1"/>
</dbReference>
<comment type="caution">
    <text evidence="7">The sequence shown here is derived from an EMBL/GenBank/DDBJ whole genome shotgun (WGS) entry which is preliminary data.</text>
</comment>
<gene>
    <name evidence="7" type="ORF">CK203_083334</name>
</gene>
<dbReference type="InterPro" id="IPR036396">
    <property type="entry name" value="Cyt_P450_sf"/>
</dbReference>
<feature type="binding site" description="axial binding residue" evidence="4">
    <location>
        <position position="478"/>
    </location>
    <ligand>
        <name>heme</name>
        <dbReference type="ChEBI" id="CHEBI:30413"/>
    </ligand>
    <ligandPart>
        <name>Fe</name>
        <dbReference type="ChEBI" id="CHEBI:18248"/>
    </ligandPart>
</feature>
<organism evidence="7 8">
    <name type="scientific">Vitis vinifera</name>
    <name type="common">Grape</name>
    <dbReference type="NCBI Taxonomy" id="29760"/>
    <lineage>
        <taxon>Eukaryota</taxon>
        <taxon>Viridiplantae</taxon>
        <taxon>Streptophyta</taxon>
        <taxon>Embryophyta</taxon>
        <taxon>Tracheophyta</taxon>
        <taxon>Spermatophyta</taxon>
        <taxon>Magnoliopsida</taxon>
        <taxon>eudicotyledons</taxon>
        <taxon>Gunneridae</taxon>
        <taxon>Pentapetalae</taxon>
        <taxon>rosids</taxon>
        <taxon>Vitales</taxon>
        <taxon>Vitaceae</taxon>
        <taxon>Viteae</taxon>
        <taxon>Vitis</taxon>
    </lineage>
</organism>
<keyword evidence="3 4" id="KW-0408">Iron</keyword>
<evidence type="ECO:0000256" key="5">
    <source>
        <dbReference type="RuleBase" id="RU000461"/>
    </source>
</evidence>
<name>A0A438BVX0_VITVI</name>
<dbReference type="GO" id="GO:0020037">
    <property type="term" value="F:heme binding"/>
    <property type="evidence" value="ECO:0007669"/>
    <property type="project" value="InterPro"/>
</dbReference>
<keyword evidence="5" id="KW-0503">Monooxygenase</keyword>
<keyword evidence="2 4" id="KW-0479">Metal-binding</keyword>
<dbReference type="Pfam" id="PF00067">
    <property type="entry name" value="p450"/>
    <property type="match status" value="1"/>
</dbReference>
<dbReference type="SUPFAM" id="SSF48264">
    <property type="entry name" value="Cytochrome P450"/>
    <property type="match status" value="1"/>
</dbReference>